<sequence>MIFLCVLVVSTLQVLLTIAGWGVYLTLLREHSSGIVANILSWHGWDMGGAIWGVVFIFFPFYIKKYIVIKRESEYKKSFHSEKG</sequence>
<keyword evidence="1" id="KW-0472">Membrane</keyword>
<dbReference type="STRING" id="1499967.U27_05204"/>
<organism evidence="2">
    <name type="scientific">Vecturithrix granuli</name>
    <dbReference type="NCBI Taxonomy" id="1499967"/>
    <lineage>
        <taxon>Bacteria</taxon>
        <taxon>Candidatus Moduliflexota</taxon>
        <taxon>Candidatus Vecturitrichia</taxon>
        <taxon>Candidatus Vecturitrichales</taxon>
        <taxon>Candidatus Vecturitrichaceae</taxon>
        <taxon>Candidatus Vecturithrix</taxon>
    </lineage>
</organism>
<feature type="transmembrane region" description="Helical" evidence="1">
    <location>
        <begin position="43"/>
        <end position="63"/>
    </location>
</feature>
<dbReference type="EMBL" id="DF820467">
    <property type="protein sequence ID" value="GAK58231.1"/>
    <property type="molecule type" value="Genomic_DNA"/>
</dbReference>
<protein>
    <submittedName>
        <fullName evidence="2">Uncharacterized protein</fullName>
    </submittedName>
</protein>
<keyword evidence="1" id="KW-0812">Transmembrane</keyword>
<dbReference type="HOGENOM" id="CLU_2520853_0_0_0"/>
<evidence type="ECO:0000313" key="3">
    <source>
        <dbReference type="Proteomes" id="UP000030661"/>
    </source>
</evidence>
<dbReference type="AlphaFoldDB" id="A0A081C0X6"/>
<evidence type="ECO:0000256" key="1">
    <source>
        <dbReference type="SAM" id="Phobius"/>
    </source>
</evidence>
<accession>A0A081C0X6</accession>
<evidence type="ECO:0000313" key="2">
    <source>
        <dbReference type="EMBL" id="GAK58231.1"/>
    </source>
</evidence>
<reference evidence="2" key="1">
    <citation type="journal article" date="2015" name="PeerJ">
        <title>First genomic representation of candidate bacterial phylum KSB3 points to enhanced environmental sensing as a trigger of wastewater bulking.</title>
        <authorList>
            <person name="Sekiguchi Y."/>
            <person name="Ohashi A."/>
            <person name="Parks D.H."/>
            <person name="Yamauchi T."/>
            <person name="Tyson G.W."/>
            <person name="Hugenholtz P."/>
        </authorList>
    </citation>
    <scope>NUCLEOTIDE SEQUENCE [LARGE SCALE GENOMIC DNA]</scope>
</reference>
<keyword evidence="1" id="KW-1133">Transmembrane helix</keyword>
<name>A0A081C0X6_VECG1</name>
<proteinExistence type="predicted"/>
<gene>
    <name evidence="2" type="ORF">U27_05204</name>
</gene>
<dbReference type="Proteomes" id="UP000030661">
    <property type="component" value="Unassembled WGS sequence"/>
</dbReference>
<keyword evidence="3" id="KW-1185">Reference proteome</keyword>